<dbReference type="InterPro" id="IPR045057">
    <property type="entry name" value="Gcn5-rel_NAT"/>
</dbReference>
<dbReference type="SUPFAM" id="SSF55729">
    <property type="entry name" value="Acyl-CoA N-acyltransferases (Nat)"/>
    <property type="match status" value="1"/>
</dbReference>
<evidence type="ECO:0000313" key="3">
    <source>
        <dbReference type="Proteomes" id="UP000022835"/>
    </source>
</evidence>
<dbReference type="OrthoDB" id="5405911at2"/>
<dbReference type="STRING" id="1440774.Y900_013520"/>
<dbReference type="RefSeq" id="WP_036342315.1">
    <property type="nucleotide sequence ID" value="NZ_JALN02000001.1"/>
</dbReference>
<dbReference type="GO" id="GO:0016740">
    <property type="term" value="F:transferase activity"/>
    <property type="evidence" value="ECO:0007669"/>
    <property type="project" value="UniProtKB-KW"/>
</dbReference>
<keyword evidence="3" id="KW-1185">Reference proteome</keyword>
<name>A0A064CJT2_9MYCO</name>
<gene>
    <name evidence="2" type="ORF">Y900_013520</name>
</gene>
<dbReference type="Pfam" id="PF14542">
    <property type="entry name" value="Acetyltransf_CG"/>
    <property type="match status" value="1"/>
</dbReference>
<dbReference type="InterPro" id="IPR016181">
    <property type="entry name" value="Acyl_CoA_acyltransferase"/>
</dbReference>
<reference evidence="2" key="1">
    <citation type="submission" date="2014-05" db="EMBL/GenBank/DDBJ databases">
        <title>Genome sequence of Mycobacterium aromaticivorans strain JS19b1T (= DSM 45407T).</title>
        <authorList>
            <person name="Kwak Y."/>
            <person name="Park G.-S."/>
            <person name="Li Q.X."/>
            <person name="Lee S.-E."/>
            <person name="Shin J.-H."/>
        </authorList>
    </citation>
    <scope>NUCLEOTIDE SEQUENCE [LARGE SCALE GENOMIC DNA]</scope>
    <source>
        <strain evidence="2">JS19b1</strain>
    </source>
</reference>
<protein>
    <submittedName>
        <fullName evidence="2">Acetyltransferase</fullName>
    </submittedName>
</protein>
<comment type="caution">
    <text evidence="2">The sequence shown here is derived from an EMBL/GenBank/DDBJ whole genome shotgun (WGS) entry which is preliminary data.</text>
</comment>
<dbReference type="PANTHER" id="PTHR31435">
    <property type="entry name" value="PROTEIN NATD1"/>
    <property type="match status" value="1"/>
</dbReference>
<organism evidence="2 3">
    <name type="scientific">Mycolicibacterium aromaticivorans JS19b1 = JCM 16368</name>
    <dbReference type="NCBI Taxonomy" id="1440774"/>
    <lineage>
        <taxon>Bacteria</taxon>
        <taxon>Bacillati</taxon>
        <taxon>Actinomycetota</taxon>
        <taxon>Actinomycetes</taxon>
        <taxon>Mycobacteriales</taxon>
        <taxon>Mycobacteriaceae</taxon>
        <taxon>Mycolicibacterium</taxon>
    </lineage>
</organism>
<evidence type="ECO:0000259" key="1">
    <source>
        <dbReference type="PROSITE" id="PS51729"/>
    </source>
</evidence>
<dbReference type="InterPro" id="IPR031165">
    <property type="entry name" value="GNAT_YJDJ"/>
</dbReference>
<evidence type="ECO:0000313" key="2">
    <source>
        <dbReference type="EMBL" id="KDE99926.1"/>
    </source>
</evidence>
<dbReference type="EMBL" id="JALN02000001">
    <property type="protein sequence ID" value="KDE99926.1"/>
    <property type="molecule type" value="Genomic_DNA"/>
</dbReference>
<sequence length="113" mass="12182">MTQDKTGADTTVTAGGDQFTIAVEGEQVGVADYVDHDGQRIFHHTEVEDAFEGRGLASIMVGEALAATRDAGLRIVPACPMVAKYIEKHPEFDDVTDPATADTERYVQRVLSS</sequence>
<dbReference type="PANTHER" id="PTHR31435:SF10">
    <property type="entry name" value="BSR4717 PROTEIN"/>
    <property type="match status" value="1"/>
</dbReference>
<accession>A0A064CJT2</accession>
<feature type="domain" description="N-acetyltransferase" evidence="1">
    <location>
        <begin position="11"/>
        <end position="97"/>
    </location>
</feature>
<dbReference type="Gene3D" id="3.40.630.30">
    <property type="match status" value="1"/>
</dbReference>
<proteinExistence type="predicted"/>
<dbReference type="Proteomes" id="UP000022835">
    <property type="component" value="Unassembled WGS sequence"/>
</dbReference>
<dbReference type="eggNOG" id="COG2388">
    <property type="taxonomic scope" value="Bacteria"/>
</dbReference>
<dbReference type="AlphaFoldDB" id="A0A064CJT2"/>
<dbReference type="PROSITE" id="PS51729">
    <property type="entry name" value="GNAT_YJDJ"/>
    <property type="match status" value="1"/>
</dbReference>